<dbReference type="KEGG" id="moc:BB934_33150"/>
<evidence type="ECO:0000313" key="1">
    <source>
        <dbReference type="EMBL" id="ANY83057.1"/>
    </source>
</evidence>
<keyword evidence="1" id="KW-0614">Plasmid</keyword>
<protein>
    <submittedName>
        <fullName evidence="1">Uncharacterized protein</fullName>
    </submittedName>
</protein>
<reference evidence="1" key="1">
    <citation type="submission" date="2016-07" db="EMBL/GenBank/DDBJ databases">
        <title>Microvirga ossetica sp. nov. a new species of rhizobia isolated from root nodules of the legume species Vicia alpestris Steven originated from North Ossetia region in the Caucasus.</title>
        <authorList>
            <person name="Safronova V.I."/>
            <person name="Kuznetsova I.G."/>
            <person name="Sazanova A.L."/>
            <person name="Belimov A."/>
            <person name="Andronov E."/>
            <person name="Osledkin Y.S."/>
            <person name="Onishchuk O.P."/>
            <person name="Kurchak O.N."/>
            <person name="Shaposhnikov A.I."/>
            <person name="Willems A."/>
            <person name="Tikhonovich I.A."/>
        </authorList>
    </citation>
    <scope>NUCLEOTIDE SEQUENCE [LARGE SCALE GENOMIC DNA]</scope>
    <source>
        <strain evidence="1">V5/3M</strain>
        <plasmid evidence="1">unnamed1</plasmid>
    </source>
</reference>
<dbReference type="AlphaFoldDB" id="A0A1B2ESX2"/>
<proteinExistence type="predicted"/>
<name>A0A1B2ESX2_9HYPH</name>
<sequence>MDVIVTPIVDGKAWNLTDLLGRPMGRITEASAKQFTILPDGHALETMAGIDHRPFTSLDAALAAIERHTRGVCRHRPGEDHP</sequence>
<organism evidence="1">
    <name type="scientific">Microvirga ossetica</name>
    <dbReference type="NCBI Taxonomy" id="1882682"/>
    <lineage>
        <taxon>Bacteria</taxon>
        <taxon>Pseudomonadati</taxon>
        <taxon>Pseudomonadota</taxon>
        <taxon>Alphaproteobacteria</taxon>
        <taxon>Hyphomicrobiales</taxon>
        <taxon>Methylobacteriaceae</taxon>
        <taxon>Microvirga</taxon>
    </lineage>
</organism>
<dbReference type="EMBL" id="CP016617">
    <property type="protein sequence ID" value="ANY83057.1"/>
    <property type="molecule type" value="Genomic_DNA"/>
</dbReference>
<accession>A0A1B2ESX2</accession>
<geneLocation type="plasmid" evidence="1">
    <name>unnamed1</name>
</geneLocation>
<gene>
    <name evidence="1" type="ORF">BB934_33150</name>
</gene>